<keyword evidence="2" id="KW-1133">Transmembrane helix</keyword>
<comment type="caution">
    <text evidence="3">The sequence shown here is derived from an EMBL/GenBank/DDBJ whole genome shotgun (WGS) entry which is preliminary data.</text>
</comment>
<organism evidence="3 4">
    <name type="scientific">Angustibacter aerolatus</name>
    <dbReference type="NCBI Taxonomy" id="1162965"/>
    <lineage>
        <taxon>Bacteria</taxon>
        <taxon>Bacillati</taxon>
        <taxon>Actinomycetota</taxon>
        <taxon>Actinomycetes</taxon>
        <taxon>Kineosporiales</taxon>
        <taxon>Kineosporiaceae</taxon>
    </lineage>
</organism>
<gene>
    <name evidence="3" type="ORF">GCM10025868_18330</name>
</gene>
<sequence>MIALAVVCLVLAALAAVGAALVGFDDRLELDTFAGTIVTNPFWVFVTGAATMLVAAVGWSLLRRGARRQVARRREMKRLRRVEEQVAVSGRRGPGRGDEPGDRDGARHDGGGTAAGTDAADTDAADTGSAGRREAAPHDEPLGREAPRHEV</sequence>
<feature type="transmembrane region" description="Helical" evidence="2">
    <location>
        <begin position="43"/>
        <end position="62"/>
    </location>
</feature>
<evidence type="ECO:0000313" key="3">
    <source>
        <dbReference type="EMBL" id="GMA86583.1"/>
    </source>
</evidence>
<evidence type="ECO:0008006" key="5">
    <source>
        <dbReference type="Google" id="ProtNLM"/>
    </source>
</evidence>
<feature type="compositionally biased region" description="Basic and acidic residues" evidence="1">
    <location>
        <begin position="131"/>
        <end position="151"/>
    </location>
</feature>
<evidence type="ECO:0000313" key="4">
    <source>
        <dbReference type="Proteomes" id="UP001157017"/>
    </source>
</evidence>
<keyword evidence="2" id="KW-0472">Membrane</keyword>
<keyword evidence="2" id="KW-0812">Transmembrane</keyword>
<evidence type="ECO:0000256" key="1">
    <source>
        <dbReference type="SAM" id="MobiDB-lite"/>
    </source>
</evidence>
<feature type="compositionally biased region" description="Basic and acidic residues" evidence="1">
    <location>
        <begin position="95"/>
        <end position="110"/>
    </location>
</feature>
<protein>
    <recommendedName>
        <fullName evidence="5">Lipopolysaccharide assembly protein A domain-containing protein</fullName>
    </recommendedName>
</protein>
<name>A0ABQ6JGQ2_9ACTN</name>
<reference evidence="4" key="1">
    <citation type="journal article" date="2019" name="Int. J. Syst. Evol. Microbiol.">
        <title>The Global Catalogue of Microorganisms (GCM) 10K type strain sequencing project: providing services to taxonomists for standard genome sequencing and annotation.</title>
        <authorList>
            <consortium name="The Broad Institute Genomics Platform"/>
            <consortium name="The Broad Institute Genome Sequencing Center for Infectious Disease"/>
            <person name="Wu L."/>
            <person name="Ma J."/>
        </authorList>
    </citation>
    <scope>NUCLEOTIDE SEQUENCE [LARGE SCALE GENOMIC DNA]</scope>
    <source>
        <strain evidence="4">NBRC 108730</strain>
    </source>
</reference>
<accession>A0ABQ6JGQ2</accession>
<evidence type="ECO:0000256" key="2">
    <source>
        <dbReference type="SAM" id="Phobius"/>
    </source>
</evidence>
<dbReference type="EMBL" id="BSUZ01000001">
    <property type="protein sequence ID" value="GMA86583.1"/>
    <property type="molecule type" value="Genomic_DNA"/>
</dbReference>
<dbReference type="Proteomes" id="UP001157017">
    <property type="component" value="Unassembled WGS sequence"/>
</dbReference>
<feature type="region of interest" description="Disordered" evidence="1">
    <location>
        <begin position="80"/>
        <end position="151"/>
    </location>
</feature>
<keyword evidence="4" id="KW-1185">Reference proteome</keyword>
<proteinExistence type="predicted"/>